<feature type="compositionally biased region" description="Low complexity" evidence="1">
    <location>
        <begin position="1"/>
        <end position="20"/>
    </location>
</feature>
<protein>
    <submittedName>
        <fullName evidence="2">Uncharacterized protein</fullName>
    </submittedName>
</protein>
<reference evidence="2 3" key="1">
    <citation type="submission" date="2014-04" db="EMBL/GenBank/DDBJ databases">
        <title>Genome assembly of Hyalangium minutum DSM 14724.</title>
        <authorList>
            <person name="Sharma G."/>
            <person name="Subramanian S."/>
        </authorList>
    </citation>
    <scope>NUCLEOTIDE SEQUENCE [LARGE SCALE GENOMIC DNA]</scope>
    <source>
        <strain evidence="2 3">DSM 14724</strain>
    </source>
</reference>
<dbReference type="AlphaFoldDB" id="A0A085WL29"/>
<dbReference type="EMBL" id="JMCB01000006">
    <property type="protein sequence ID" value="KFE68392.1"/>
    <property type="molecule type" value="Genomic_DNA"/>
</dbReference>
<evidence type="ECO:0000313" key="2">
    <source>
        <dbReference type="EMBL" id="KFE68392.1"/>
    </source>
</evidence>
<keyword evidence="3" id="KW-1185">Reference proteome</keyword>
<name>A0A085WL29_9BACT</name>
<accession>A0A085WL29</accession>
<sequence>MAPHAAGRARLPARRASAVREASPARHREGEALMMTA</sequence>
<proteinExistence type="predicted"/>
<dbReference type="Proteomes" id="UP000028725">
    <property type="component" value="Unassembled WGS sequence"/>
</dbReference>
<organism evidence="2 3">
    <name type="scientific">Hyalangium minutum</name>
    <dbReference type="NCBI Taxonomy" id="394096"/>
    <lineage>
        <taxon>Bacteria</taxon>
        <taxon>Pseudomonadati</taxon>
        <taxon>Myxococcota</taxon>
        <taxon>Myxococcia</taxon>
        <taxon>Myxococcales</taxon>
        <taxon>Cystobacterineae</taxon>
        <taxon>Archangiaceae</taxon>
        <taxon>Hyalangium</taxon>
    </lineage>
</organism>
<evidence type="ECO:0000256" key="1">
    <source>
        <dbReference type="SAM" id="MobiDB-lite"/>
    </source>
</evidence>
<gene>
    <name evidence="2" type="ORF">DB31_7629</name>
</gene>
<comment type="caution">
    <text evidence="2">The sequence shown here is derived from an EMBL/GenBank/DDBJ whole genome shotgun (WGS) entry which is preliminary data.</text>
</comment>
<evidence type="ECO:0000313" key="3">
    <source>
        <dbReference type="Proteomes" id="UP000028725"/>
    </source>
</evidence>
<feature type="region of interest" description="Disordered" evidence="1">
    <location>
        <begin position="1"/>
        <end position="37"/>
    </location>
</feature>